<keyword evidence="3" id="KW-1185">Reference proteome</keyword>
<dbReference type="EMBL" id="QNUK01000109">
    <property type="protein sequence ID" value="KAF5901565.1"/>
    <property type="molecule type" value="Genomic_DNA"/>
</dbReference>
<evidence type="ECO:0000313" key="3">
    <source>
        <dbReference type="Proteomes" id="UP000727407"/>
    </source>
</evidence>
<dbReference type="OrthoDB" id="10252009at2759"/>
<protein>
    <submittedName>
        <fullName evidence="2">Dual specificity phosphatase DUPD1-like</fullName>
    </submittedName>
</protein>
<accession>A0A8J4US29</accession>
<feature type="compositionally biased region" description="Polar residues" evidence="1">
    <location>
        <begin position="1"/>
        <end position="17"/>
    </location>
</feature>
<dbReference type="Proteomes" id="UP000727407">
    <property type="component" value="Unassembled WGS sequence"/>
</dbReference>
<feature type="region of interest" description="Disordered" evidence="1">
    <location>
        <begin position="1"/>
        <end position="25"/>
    </location>
</feature>
<evidence type="ECO:0000256" key="1">
    <source>
        <dbReference type="SAM" id="MobiDB-lite"/>
    </source>
</evidence>
<sequence length="60" mass="6845">MKSNTSKLSQIKNTQKPAQDDPDSEYITPELFELQKLFWQGTAAAYTHINEVWPGVYIGD</sequence>
<reference evidence="2" key="1">
    <citation type="submission" date="2020-07" db="EMBL/GenBank/DDBJ databases">
        <title>Clarias magur genome sequencing, assembly and annotation.</title>
        <authorList>
            <person name="Kushwaha B."/>
            <person name="Kumar R."/>
            <person name="Das P."/>
            <person name="Joshi C.G."/>
            <person name="Kumar D."/>
            <person name="Nagpure N.S."/>
            <person name="Pandey M."/>
            <person name="Agarwal S."/>
            <person name="Srivastava S."/>
            <person name="Singh M."/>
            <person name="Sahoo L."/>
            <person name="Jayasankar P."/>
            <person name="Meher P.K."/>
            <person name="Koringa P.G."/>
            <person name="Iquebal M.A."/>
            <person name="Das S.P."/>
            <person name="Bit A."/>
            <person name="Patnaik S."/>
            <person name="Patel N."/>
            <person name="Shah T.M."/>
            <person name="Hinsu A."/>
            <person name="Jena J.K."/>
        </authorList>
    </citation>
    <scope>NUCLEOTIDE SEQUENCE</scope>
    <source>
        <strain evidence="2">CIFAMagur01</strain>
        <tissue evidence="2">Testis</tissue>
    </source>
</reference>
<comment type="caution">
    <text evidence="2">The sequence shown here is derived from an EMBL/GenBank/DDBJ whole genome shotgun (WGS) entry which is preliminary data.</text>
</comment>
<proteinExistence type="predicted"/>
<name>A0A8J4US29_CLAMG</name>
<feature type="non-terminal residue" evidence="2">
    <location>
        <position position="60"/>
    </location>
</feature>
<gene>
    <name evidence="2" type="primary">dupd1</name>
    <name evidence="2" type="ORF">DAT39_008699</name>
</gene>
<organism evidence="2 3">
    <name type="scientific">Clarias magur</name>
    <name type="common">Asian catfish</name>
    <name type="synonym">Macropteronotus magur</name>
    <dbReference type="NCBI Taxonomy" id="1594786"/>
    <lineage>
        <taxon>Eukaryota</taxon>
        <taxon>Metazoa</taxon>
        <taxon>Chordata</taxon>
        <taxon>Craniata</taxon>
        <taxon>Vertebrata</taxon>
        <taxon>Euteleostomi</taxon>
        <taxon>Actinopterygii</taxon>
        <taxon>Neopterygii</taxon>
        <taxon>Teleostei</taxon>
        <taxon>Ostariophysi</taxon>
        <taxon>Siluriformes</taxon>
        <taxon>Clariidae</taxon>
        <taxon>Clarias</taxon>
    </lineage>
</organism>
<dbReference type="AlphaFoldDB" id="A0A8J4US29"/>
<evidence type="ECO:0000313" key="2">
    <source>
        <dbReference type="EMBL" id="KAF5901565.1"/>
    </source>
</evidence>